<evidence type="ECO:0000256" key="6">
    <source>
        <dbReference type="ARBA" id="ARBA00023239"/>
    </source>
</evidence>
<dbReference type="InterPro" id="IPR001754">
    <property type="entry name" value="OMPdeCOase_dom"/>
</dbReference>
<evidence type="ECO:0000256" key="2">
    <source>
        <dbReference type="ARBA" id="ARBA00005014"/>
    </source>
</evidence>
<evidence type="ECO:0000256" key="7">
    <source>
        <dbReference type="ARBA" id="ARBA00023277"/>
    </source>
</evidence>
<dbReference type="Pfam" id="PF00215">
    <property type="entry name" value="OMPdecase"/>
    <property type="match status" value="1"/>
</dbReference>
<reference evidence="9 10" key="1">
    <citation type="submission" date="2016-04" db="EMBL/GenBank/DDBJ databases">
        <title>Complete genome sequence of Bacillus oceanisediminis strain 2691.</title>
        <authorList>
            <person name="Jeong H."/>
            <person name="Kim H.J."/>
            <person name="Lee D.-W."/>
        </authorList>
    </citation>
    <scope>NUCLEOTIDE SEQUENCE [LARGE SCALE GENOMIC DNA]</scope>
    <source>
        <strain evidence="9 10">2691</strain>
    </source>
</reference>
<dbReference type="Proteomes" id="UP000077856">
    <property type="component" value="Chromosome"/>
</dbReference>
<dbReference type="EC" id="4.1.2.43" evidence="4"/>
<evidence type="ECO:0000259" key="8">
    <source>
        <dbReference type="SMART" id="SM00934"/>
    </source>
</evidence>
<comment type="similarity">
    <text evidence="3">Belongs to the HPS/KGPDC family. HPS subfamily.</text>
</comment>
<dbReference type="CDD" id="cd04726">
    <property type="entry name" value="KGPDC_HPS"/>
    <property type="match status" value="1"/>
</dbReference>
<dbReference type="GO" id="GO:0006207">
    <property type="term" value="P:'de novo' pyrimidine nucleobase biosynthetic process"/>
    <property type="evidence" value="ECO:0007669"/>
    <property type="project" value="InterPro"/>
</dbReference>
<dbReference type="InterPro" id="IPR011060">
    <property type="entry name" value="RibuloseP-bd_barrel"/>
</dbReference>
<evidence type="ECO:0000313" key="9">
    <source>
        <dbReference type="EMBL" id="AND42474.1"/>
    </source>
</evidence>
<keyword evidence="6" id="KW-0456">Lyase</keyword>
<dbReference type="PANTHER" id="PTHR35039">
    <property type="entry name" value="3-KETO-L-GULONATE-6-PHOSPHATE DECARBOXYLASE SGBH-RELATED"/>
    <property type="match status" value="1"/>
</dbReference>
<dbReference type="AlphaFoldDB" id="A0A160MHB7"/>
<keyword evidence="7" id="KW-0119">Carbohydrate metabolism</keyword>
<dbReference type="RefSeq" id="WP_009332288.1">
    <property type="nucleotide sequence ID" value="NZ_CP015506.1"/>
</dbReference>
<dbReference type="PANTHER" id="PTHR35039:SF3">
    <property type="entry name" value="3-KETO-L-GULONATE-6-PHOSPHATE DECARBOXYLASE SGBH-RELATED"/>
    <property type="match status" value="1"/>
</dbReference>
<dbReference type="InterPro" id="IPR013785">
    <property type="entry name" value="Aldolase_TIM"/>
</dbReference>
<keyword evidence="5" id="KW-0554">One-carbon metabolism</keyword>
<dbReference type="FunFam" id="3.20.20.70:FF:000022">
    <property type="entry name" value="3-keto-L-gulonate-6-phosphate decarboxylase UlaD"/>
    <property type="match status" value="1"/>
</dbReference>
<feature type="domain" description="Orotidine 5'-phosphate decarboxylase" evidence="8">
    <location>
        <begin position="2"/>
        <end position="202"/>
    </location>
</feature>
<name>A0A160MHB7_9BACI</name>
<evidence type="ECO:0000256" key="3">
    <source>
        <dbReference type="ARBA" id="ARBA00006350"/>
    </source>
</evidence>
<evidence type="ECO:0000256" key="5">
    <source>
        <dbReference type="ARBA" id="ARBA00022563"/>
    </source>
</evidence>
<proteinExistence type="inferred from homology"/>
<dbReference type="GO" id="GO:0006730">
    <property type="term" value="P:one-carbon metabolic process"/>
    <property type="evidence" value="ECO:0007669"/>
    <property type="project" value="UniProtKB-KW"/>
</dbReference>
<organism evidence="9 10">
    <name type="scientific">Cytobacillus oceanisediminis 2691</name>
    <dbReference type="NCBI Taxonomy" id="1196031"/>
    <lineage>
        <taxon>Bacteria</taxon>
        <taxon>Bacillati</taxon>
        <taxon>Bacillota</taxon>
        <taxon>Bacilli</taxon>
        <taxon>Bacillales</taxon>
        <taxon>Bacillaceae</taxon>
        <taxon>Cytobacillus</taxon>
    </lineage>
</organism>
<dbReference type="InterPro" id="IPR041710">
    <property type="entry name" value="HPS/KGPDC"/>
</dbReference>
<dbReference type="SMART" id="SM00934">
    <property type="entry name" value="OMPdecase"/>
    <property type="match status" value="1"/>
</dbReference>
<dbReference type="STRING" id="1196031.A361_26060"/>
<dbReference type="Gene3D" id="3.20.20.70">
    <property type="entry name" value="Aldolase class I"/>
    <property type="match status" value="1"/>
</dbReference>
<accession>A0A160MHB7</accession>
<dbReference type="SUPFAM" id="SSF51366">
    <property type="entry name" value="Ribulose-phoshate binding barrel"/>
    <property type="match status" value="1"/>
</dbReference>
<protein>
    <recommendedName>
        <fullName evidence="4">3-hexulose-6-phosphate synthase</fullName>
        <ecNumber evidence="4">4.1.2.43</ecNumber>
    </recommendedName>
</protein>
<dbReference type="GO" id="GO:0019854">
    <property type="term" value="P:L-ascorbic acid catabolic process"/>
    <property type="evidence" value="ECO:0007669"/>
    <property type="project" value="TreeGrafter"/>
</dbReference>
<gene>
    <name evidence="9" type="ORF">A361_26060</name>
</gene>
<dbReference type="GO" id="GO:0004590">
    <property type="term" value="F:orotidine-5'-phosphate decarboxylase activity"/>
    <property type="evidence" value="ECO:0007669"/>
    <property type="project" value="InterPro"/>
</dbReference>
<comment type="pathway">
    <text evidence="2">One-carbon metabolism; formaldehyde assimilation via RuMP pathway; D-fructose 6-phosphate from D-ribulose 5-phosphate and formaldehyde: step 1/2.</text>
</comment>
<evidence type="ECO:0000313" key="10">
    <source>
        <dbReference type="Proteomes" id="UP000077856"/>
    </source>
</evidence>
<dbReference type="EMBL" id="CP015506">
    <property type="protein sequence ID" value="AND42474.1"/>
    <property type="molecule type" value="Genomic_DNA"/>
</dbReference>
<evidence type="ECO:0000256" key="1">
    <source>
        <dbReference type="ARBA" id="ARBA00000718"/>
    </source>
</evidence>
<dbReference type="KEGG" id="bon:A361_26060"/>
<dbReference type="GO" id="GO:0033982">
    <property type="term" value="F:3-dehydro-L-gulonate-6-phosphate decarboxylase activity"/>
    <property type="evidence" value="ECO:0007669"/>
    <property type="project" value="TreeGrafter"/>
</dbReference>
<dbReference type="GO" id="GO:0043801">
    <property type="term" value="F:hexulose-6-phosphate synthase activity"/>
    <property type="evidence" value="ECO:0007669"/>
    <property type="project" value="UniProtKB-EC"/>
</dbReference>
<dbReference type="InterPro" id="IPR017553">
    <property type="entry name" value="3-hexulose-6-phosphate_synth"/>
</dbReference>
<evidence type="ECO:0000256" key="4">
    <source>
        <dbReference type="ARBA" id="ARBA00012890"/>
    </source>
</evidence>
<dbReference type="NCBIfam" id="TIGR03128">
    <property type="entry name" value="RuMP_HxlA"/>
    <property type="match status" value="1"/>
</dbReference>
<comment type="catalytic activity">
    <reaction evidence="1">
        <text>D-ribulose 5-phosphate + formaldehyde = D-arabino-hex-3-ulose 6-phosphate</text>
        <dbReference type="Rhea" id="RHEA:25201"/>
        <dbReference type="ChEBI" id="CHEBI:16842"/>
        <dbReference type="ChEBI" id="CHEBI:58121"/>
        <dbReference type="ChEBI" id="CHEBI:58542"/>
        <dbReference type="EC" id="4.1.2.43"/>
    </reaction>
</comment>
<sequence>MKIQLALDRLTEQECFRIADETCENIDWIEIGTGVIKEYGMKIIREMKAAYPDKTIVADMKTCDAGKYEAEQAFRAGADIMTVMGFSHDSTIKQALEIANTANRRIMIDLLGVQDAERVKSLYDLGADLFCLHIGKDMQKEGAIADPDLFSLVKGLNDIEVAIAGGISEKTIGELKDSIADVVIVGSAITGNQAPKEASSAIKNNLQK</sequence>
<dbReference type="eggNOG" id="COG0269">
    <property type="taxonomic scope" value="Bacteria"/>
</dbReference>